<keyword evidence="2" id="KW-1185">Reference proteome</keyword>
<dbReference type="OrthoDB" id="2405594at2759"/>
<protein>
    <submittedName>
        <fullName evidence="1">Uncharacterized protein</fullName>
    </submittedName>
</protein>
<sequence>MSLLWTFSAAHSIQPLEEALSVAELKKVVVKDLFKAFAEANIPLEKLMYLKKYCHEGDAIPQADALR</sequence>
<proteinExistence type="predicted"/>
<name>A0A397SV68_9GLOM</name>
<organism evidence="1 2">
    <name type="scientific">Glomus cerebriforme</name>
    <dbReference type="NCBI Taxonomy" id="658196"/>
    <lineage>
        <taxon>Eukaryota</taxon>
        <taxon>Fungi</taxon>
        <taxon>Fungi incertae sedis</taxon>
        <taxon>Mucoromycota</taxon>
        <taxon>Glomeromycotina</taxon>
        <taxon>Glomeromycetes</taxon>
        <taxon>Glomerales</taxon>
        <taxon>Glomeraceae</taxon>
        <taxon>Glomus</taxon>
    </lineage>
</organism>
<dbReference type="AlphaFoldDB" id="A0A397SV68"/>
<evidence type="ECO:0000313" key="2">
    <source>
        <dbReference type="Proteomes" id="UP000265703"/>
    </source>
</evidence>
<gene>
    <name evidence="1" type="ORF">C1645_826250</name>
</gene>
<dbReference type="EMBL" id="QKYT01000260">
    <property type="protein sequence ID" value="RIA88516.1"/>
    <property type="molecule type" value="Genomic_DNA"/>
</dbReference>
<dbReference type="Proteomes" id="UP000265703">
    <property type="component" value="Unassembled WGS sequence"/>
</dbReference>
<evidence type="ECO:0000313" key="1">
    <source>
        <dbReference type="EMBL" id="RIA88516.1"/>
    </source>
</evidence>
<accession>A0A397SV68</accession>
<comment type="caution">
    <text evidence="1">The sequence shown here is derived from an EMBL/GenBank/DDBJ whole genome shotgun (WGS) entry which is preliminary data.</text>
</comment>
<reference evidence="1 2" key="1">
    <citation type="submission" date="2018-06" db="EMBL/GenBank/DDBJ databases">
        <title>Comparative genomics reveals the genomic features of Rhizophagus irregularis, R. cerebriforme, R. diaphanum and Gigaspora rosea, and their symbiotic lifestyle signature.</title>
        <authorList>
            <person name="Morin E."/>
            <person name="San Clemente H."/>
            <person name="Chen E.C.H."/>
            <person name="De La Providencia I."/>
            <person name="Hainaut M."/>
            <person name="Kuo A."/>
            <person name="Kohler A."/>
            <person name="Murat C."/>
            <person name="Tang N."/>
            <person name="Roy S."/>
            <person name="Loubradou J."/>
            <person name="Henrissat B."/>
            <person name="Grigoriev I.V."/>
            <person name="Corradi N."/>
            <person name="Roux C."/>
            <person name="Martin F.M."/>
        </authorList>
    </citation>
    <scope>NUCLEOTIDE SEQUENCE [LARGE SCALE GENOMIC DNA]</scope>
    <source>
        <strain evidence="1 2">DAOM 227022</strain>
    </source>
</reference>